<keyword evidence="3" id="KW-1185">Reference proteome</keyword>
<dbReference type="Gene3D" id="2.40.160.20">
    <property type="match status" value="1"/>
</dbReference>
<comment type="caution">
    <text evidence="2">The sequence shown here is derived from an EMBL/GenBank/DDBJ whole genome shotgun (WGS) entry which is preliminary data.</text>
</comment>
<dbReference type="OrthoDB" id="3549121at2759"/>
<proteinExistence type="predicted"/>
<evidence type="ECO:0000313" key="3">
    <source>
        <dbReference type="Proteomes" id="UP001147747"/>
    </source>
</evidence>
<name>A0A9W9W9R2_9EURO</name>
<protein>
    <submittedName>
        <fullName evidence="2">Uncharacterized protein</fullName>
    </submittedName>
</protein>
<dbReference type="EMBL" id="JAPZBU010000004">
    <property type="protein sequence ID" value="KAJ5409067.1"/>
    <property type="molecule type" value="Genomic_DNA"/>
</dbReference>
<dbReference type="PANTHER" id="PTHR37315">
    <property type="entry name" value="UPF0311 PROTEIN BLR7842"/>
    <property type="match status" value="1"/>
</dbReference>
<feature type="compositionally biased region" description="Pro residues" evidence="1">
    <location>
        <begin position="126"/>
        <end position="153"/>
    </location>
</feature>
<feature type="compositionally biased region" description="Polar residues" evidence="1">
    <location>
        <begin position="104"/>
        <end position="124"/>
    </location>
</feature>
<reference evidence="2" key="1">
    <citation type="submission" date="2022-12" db="EMBL/GenBank/DDBJ databases">
        <authorList>
            <person name="Petersen C."/>
        </authorList>
    </citation>
    <scope>NUCLEOTIDE SEQUENCE</scope>
    <source>
        <strain evidence="2">IBT 29677</strain>
    </source>
</reference>
<organism evidence="2 3">
    <name type="scientific">Penicillium cosmopolitanum</name>
    <dbReference type="NCBI Taxonomy" id="1131564"/>
    <lineage>
        <taxon>Eukaryota</taxon>
        <taxon>Fungi</taxon>
        <taxon>Dikarya</taxon>
        <taxon>Ascomycota</taxon>
        <taxon>Pezizomycotina</taxon>
        <taxon>Eurotiomycetes</taxon>
        <taxon>Eurotiomycetidae</taxon>
        <taxon>Eurotiales</taxon>
        <taxon>Aspergillaceae</taxon>
        <taxon>Penicillium</taxon>
    </lineage>
</organism>
<reference evidence="2" key="2">
    <citation type="journal article" date="2023" name="IMA Fungus">
        <title>Comparative genomic study of the Penicillium genus elucidates a diverse pangenome and 15 lateral gene transfer events.</title>
        <authorList>
            <person name="Petersen C."/>
            <person name="Sorensen T."/>
            <person name="Nielsen M.R."/>
            <person name="Sondergaard T.E."/>
            <person name="Sorensen J.L."/>
            <person name="Fitzpatrick D.A."/>
            <person name="Frisvad J.C."/>
            <person name="Nielsen K.L."/>
        </authorList>
    </citation>
    <scope>NUCLEOTIDE SEQUENCE</scope>
    <source>
        <strain evidence="2">IBT 29677</strain>
    </source>
</reference>
<feature type="compositionally biased region" description="Pro residues" evidence="1">
    <location>
        <begin position="81"/>
        <end position="92"/>
    </location>
</feature>
<evidence type="ECO:0000256" key="1">
    <source>
        <dbReference type="SAM" id="MobiDB-lite"/>
    </source>
</evidence>
<gene>
    <name evidence="2" type="ORF">N7509_002950</name>
</gene>
<accession>A0A9W9W9R2</accession>
<sequence length="419" mass="45581">MGRTVDQEVHAAFVEFRAKEDDKCLSVQCIYCQQIRAKNTSRQKQHLLECPGLRGHPNAPQPTQPTQTPNGLPTNGYPGTPNGPPAAPPGPTGPTAIPTPNGTMITNGVNPHATPMQTPLQNLNRPPMPTPGPPPGPPGSAPPSATPSRPTPKPKPKSANSNLPAPPLDDVHAAFVEFRAKEEDKCLSVQCIYCQQVRAKNTSRQRQHLLECPTYLSVMKDSIPANNLLHTFPEGDVARSLQIPAPSLELDFRMSIKMNPKVGVGASIWGHREWVSYLGGQWAGRWGKGIVLPGGQDTQIVTKDSTTSIRANYLLQTADEPPAFIIIKADGWLTGAKDVLEKVNDSSMADGINPGSYKYRLNLGMETGDERYTFLNTLMWIGSGCRRGQEGMATPPQIFLMVSLTNDYLPVIFDAFRVN</sequence>
<dbReference type="GeneID" id="81366567"/>
<feature type="compositionally biased region" description="Low complexity" evidence="1">
    <location>
        <begin position="64"/>
        <end position="80"/>
    </location>
</feature>
<evidence type="ECO:0000313" key="2">
    <source>
        <dbReference type="EMBL" id="KAJ5409067.1"/>
    </source>
</evidence>
<feature type="region of interest" description="Disordered" evidence="1">
    <location>
        <begin position="50"/>
        <end position="167"/>
    </location>
</feature>
<dbReference type="Pfam" id="PF11578">
    <property type="entry name" value="DUF3237"/>
    <property type="match status" value="1"/>
</dbReference>
<dbReference type="RefSeq" id="XP_056493382.1">
    <property type="nucleotide sequence ID" value="XM_056627587.1"/>
</dbReference>
<dbReference type="Proteomes" id="UP001147747">
    <property type="component" value="Unassembled WGS sequence"/>
</dbReference>
<dbReference type="PANTHER" id="PTHR37315:SF1">
    <property type="entry name" value="UPF0311 PROTEIN BLR7842"/>
    <property type="match status" value="1"/>
</dbReference>
<feature type="compositionally biased region" description="Low complexity" evidence="1">
    <location>
        <begin position="93"/>
        <end position="103"/>
    </location>
</feature>
<dbReference type="PRINTS" id="PR01217">
    <property type="entry name" value="PRICHEXTENSN"/>
</dbReference>
<dbReference type="AlphaFoldDB" id="A0A9W9W9R2"/>
<dbReference type="InterPro" id="IPR020915">
    <property type="entry name" value="UPF0311"/>
</dbReference>